<evidence type="ECO:0008006" key="2">
    <source>
        <dbReference type="Google" id="ProtNLM"/>
    </source>
</evidence>
<accession>H5SUY2</accession>
<dbReference type="InterPro" id="IPR008972">
    <property type="entry name" value="Cupredoxin"/>
</dbReference>
<gene>
    <name evidence="1" type="ORF">HGMM_OP4C047</name>
</gene>
<dbReference type="SUPFAM" id="SSF49503">
    <property type="entry name" value="Cupredoxins"/>
    <property type="match status" value="1"/>
</dbReference>
<evidence type="ECO:0000313" key="1">
    <source>
        <dbReference type="EMBL" id="BAL59411.1"/>
    </source>
</evidence>
<dbReference type="Gene3D" id="2.60.40.420">
    <property type="entry name" value="Cupredoxins - blue copper proteins"/>
    <property type="match status" value="1"/>
</dbReference>
<dbReference type="AlphaFoldDB" id="H5SUY2"/>
<reference evidence="1" key="1">
    <citation type="journal article" date="2005" name="Environ. Microbiol.">
        <title>Genetic and functional properties of uncultivated thermophilic crenarchaeotes from a subsurface gold mine as revealed by analysis of genome fragments.</title>
        <authorList>
            <person name="Nunoura T."/>
            <person name="Hirayama H."/>
            <person name="Takami H."/>
            <person name="Oida H."/>
            <person name="Nishi S."/>
            <person name="Shimamura S."/>
            <person name="Suzuki Y."/>
            <person name="Inagaki F."/>
            <person name="Takai K."/>
            <person name="Nealson K.H."/>
            <person name="Horikoshi K."/>
        </authorList>
    </citation>
    <scope>NUCLEOTIDE SEQUENCE</scope>
</reference>
<dbReference type="EMBL" id="AP011803">
    <property type="protein sequence ID" value="BAL59411.1"/>
    <property type="molecule type" value="Genomic_DNA"/>
</dbReference>
<reference evidence="1" key="2">
    <citation type="journal article" date="2012" name="PLoS ONE">
        <title>A Deeply Branching Thermophilic Bacterium with an Ancient Acetyl-CoA Pathway Dominates a Subsurface Ecosystem.</title>
        <authorList>
            <person name="Takami H."/>
            <person name="Noguchi H."/>
            <person name="Takaki Y."/>
            <person name="Uchiyama I."/>
            <person name="Toyoda A."/>
            <person name="Nishi S."/>
            <person name="Chee G.-J."/>
            <person name="Arai W."/>
            <person name="Nunoura T."/>
            <person name="Itoh T."/>
            <person name="Hattori M."/>
            <person name="Takai K."/>
        </authorList>
    </citation>
    <scope>NUCLEOTIDE SEQUENCE</scope>
</reference>
<organism evidence="1">
    <name type="scientific">Acetithermum autotrophicum</name>
    <dbReference type="NCBI Taxonomy" id="1446466"/>
    <lineage>
        <taxon>Bacteria</taxon>
        <taxon>Candidatus Bipolaricaulota</taxon>
        <taxon>Candidatus Acetithermum</taxon>
    </lineage>
</organism>
<name>H5SUY2_ACEAU</name>
<sequence length="162" mass="17652">MSKKFVVAAVGIALLLGTGAVLFDLVGQQAKHPTIVMGDPAKGEFTFTFLDENGNAIDKLVLKNNVENEIVVVNKGKIPHELRSDLFRLFQFDIEIEGVGEIETVGIRDMDLDPGKQVTIKVKPALSSKVLDEKGGQVEFELGCFLPQHYKAGMKGTIVVVK</sequence>
<protein>
    <recommendedName>
        <fullName evidence="2">EfeO-type cupredoxin-like domain-containing protein</fullName>
    </recommendedName>
</protein>
<proteinExistence type="predicted"/>